<accession>A0A2U3PWG7</accession>
<reference evidence="1 2" key="1">
    <citation type="submission" date="2018-03" db="EMBL/GenBank/DDBJ databases">
        <authorList>
            <person name="Gully D."/>
        </authorList>
    </citation>
    <scope>NUCLEOTIDE SEQUENCE [LARGE SCALE GENOMIC DNA]</scope>
    <source>
        <strain evidence="1">ORS3257</strain>
    </source>
</reference>
<protein>
    <submittedName>
        <fullName evidence="1">Uncharacterized protein</fullName>
    </submittedName>
</protein>
<dbReference type="AlphaFoldDB" id="A0A2U3PWG7"/>
<gene>
    <name evidence="1" type="ORF">BRAD3257_2419</name>
</gene>
<proteinExistence type="predicted"/>
<name>A0A2U3PWG7_9BRAD</name>
<dbReference type="Proteomes" id="UP000246085">
    <property type="component" value="Chromosome BRAD3257"/>
</dbReference>
<evidence type="ECO:0000313" key="1">
    <source>
        <dbReference type="EMBL" id="SPP93493.1"/>
    </source>
</evidence>
<evidence type="ECO:0000313" key="2">
    <source>
        <dbReference type="Proteomes" id="UP000246085"/>
    </source>
</evidence>
<organism evidence="1 2">
    <name type="scientific">Bradyrhizobium vignae</name>
    <dbReference type="NCBI Taxonomy" id="1549949"/>
    <lineage>
        <taxon>Bacteria</taxon>
        <taxon>Pseudomonadati</taxon>
        <taxon>Pseudomonadota</taxon>
        <taxon>Alphaproteobacteria</taxon>
        <taxon>Hyphomicrobiales</taxon>
        <taxon>Nitrobacteraceae</taxon>
        <taxon>Bradyrhizobium</taxon>
    </lineage>
</organism>
<dbReference type="KEGG" id="bvz:BRAD3257_2419"/>
<dbReference type="EMBL" id="LS398110">
    <property type="protein sequence ID" value="SPP93493.1"/>
    <property type="molecule type" value="Genomic_DNA"/>
</dbReference>
<sequence>MPLGHIRAGNNDLPNQQIEAIVFINYTKGTTEGGHLAVVSVRTFSADLN</sequence>